<reference evidence="2 3" key="1">
    <citation type="journal article" date="2016" name="Mol. Biol. Evol.">
        <title>Comparative Genomics of Early-Diverging Mushroom-Forming Fungi Provides Insights into the Origins of Lignocellulose Decay Capabilities.</title>
        <authorList>
            <person name="Nagy L.G."/>
            <person name="Riley R."/>
            <person name="Tritt A."/>
            <person name="Adam C."/>
            <person name="Daum C."/>
            <person name="Floudas D."/>
            <person name="Sun H."/>
            <person name="Yadav J.S."/>
            <person name="Pangilinan J."/>
            <person name="Larsson K.H."/>
            <person name="Matsuura K."/>
            <person name="Barry K."/>
            <person name="Labutti K."/>
            <person name="Kuo R."/>
            <person name="Ohm R.A."/>
            <person name="Bhattacharya S.S."/>
            <person name="Shirouzu T."/>
            <person name="Yoshinaga Y."/>
            <person name="Martin F.M."/>
            <person name="Grigoriev I.V."/>
            <person name="Hibbett D.S."/>
        </authorList>
    </citation>
    <scope>NUCLEOTIDE SEQUENCE [LARGE SCALE GENOMIC DNA]</scope>
    <source>
        <strain evidence="2 3">CBS 109695</strain>
    </source>
</reference>
<gene>
    <name evidence="2" type="ORF">FIBSPDRAFT_902813</name>
</gene>
<name>A0A167WSI9_9AGAM</name>
<proteinExistence type="predicted"/>
<keyword evidence="3" id="KW-1185">Reference proteome</keyword>
<evidence type="ECO:0000313" key="3">
    <source>
        <dbReference type="Proteomes" id="UP000076532"/>
    </source>
</evidence>
<protein>
    <submittedName>
        <fullName evidence="2">Uncharacterized protein</fullName>
    </submittedName>
</protein>
<dbReference type="EMBL" id="KV417788">
    <property type="protein sequence ID" value="KZP06427.1"/>
    <property type="molecule type" value="Genomic_DNA"/>
</dbReference>
<organism evidence="2 3">
    <name type="scientific">Athelia psychrophila</name>
    <dbReference type="NCBI Taxonomy" id="1759441"/>
    <lineage>
        <taxon>Eukaryota</taxon>
        <taxon>Fungi</taxon>
        <taxon>Dikarya</taxon>
        <taxon>Basidiomycota</taxon>
        <taxon>Agaricomycotina</taxon>
        <taxon>Agaricomycetes</taxon>
        <taxon>Agaricomycetidae</taxon>
        <taxon>Atheliales</taxon>
        <taxon>Atheliaceae</taxon>
        <taxon>Athelia</taxon>
    </lineage>
</organism>
<dbReference type="AlphaFoldDB" id="A0A167WSI9"/>
<accession>A0A167WSI9</accession>
<evidence type="ECO:0000313" key="2">
    <source>
        <dbReference type="EMBL" id="KZP06427.1"/>
    </source>
</evidence>
<sequence>MRPSWTCSIATSSSPNTTSPRICEHEVKHITVPRMLDVEKMELGSGRAGGDSFALYGRAEWQRGVEIGQVARERVQAGMIPYTQQYRTAPLCTHFEILDRHTALPPRFLNALCILFVIQGWTIDTTSAILRVPAGSEPRDATNFIHAAFQPIHLRHRKWSCYGEHRASQLSALCGGADLLVWGLRRIEEPLQEGRARMGTGTWTGAWNIGRALMTHAACIRARTSSYAPTRLQLKVSENSRDAASLLSKVLEMGRREGGRRGKHGLPKEVVGAWRNEYMILRIQGCLYCGCNTAELLSCIITARLPPTGDAPPILLVPYHPAEPDMRDILWHPDCTTTPFRVPGSAVLATRGGAV</sequence>
<evidence type="ECO:0000256" key="1">
    <source>
        <dbReference type="SAM" id="MobiDB-lite"/>
    </source>
</evidence>
<feature type="region of interest" description="Disordered" evidence="1">
    <location>
        <begin position="1"/>
        <end position="20"/>
    </location>
</feature>
<dbReference type="Proteomes" id="UP000076532">
    <property type="component" value="Unassembled WGS sequence"/>
</dbReference>